<dbReference type="GO" id="GO:0046872">
    <property type="term" value="F:metal ion binding"/>
    <property type="evidence" value="ECO:0007669"/>
    <property type="project" value="UniProtKB-KW"/>
</dbReference>
<dbReference type="PROSITE" id="PS51918">
    <property type="entry name" value="RADICAL_SAM"/>
    <property type="match status" value="1"/>
</dbReference>
<dbReference type="PIRSF" id="PIRSF037420">
    <property type="entry name" value="PQQ_syn_pqqE"/>
    <property type="match status" value="1"/>
</dbReference>
<keyword evidence="4" id="KW-0479">Metal-binding</keyword>
<evidence type="ECO:0000256" key="2">
    <source>
        <dbReference type="ARBA" id="ARBA00022485"/>
    </source>
</evidence>
<dbReference type="CDD" id="cd01335">
    <property type="entry name" value="Radical_SAM"/>
    <property type="match status" value="1"/>
</dbReference>
<keyword evidence="2" id="KW-0004">4Fe-4S</keyword>
<dbReference type="Proteomes" id="UP000070163">
    <property type="component" value="Unassembled WGS sequence"/>
</dbReference>
<evidence type="ECO:0000313" key="9">
    <source>
        <dbReference type="Proteomes" id="UP000070163"/>
    </source>
</evidence>
<dbReference type="SFLD" id="SFLDS00029">
    <property type="entry name" value="Radical_SAM"/>
    <property type="match status" value="1"/>
</dbReference>
<keyword evidence="9" id="KW-1185">Reference proteome</keyword>
<dbReference type="PANTHER" id="PTHR11228">
    <property type="entry name" value="RADICAL SAM DOMAIN PROTEIN"/>
    <property type="match status" value="1"/>
</dbReference>
<dbReference type="Pfam" id="PF04055">
    <property type="entry name" value="Radical_SAM"/>
    <property type="match status" value="1"/>
</dbReference>
<dbReference type="InterPro" id="IPR007197">
    <property type="entry name" value="rSAM"/>
</dbReference>
<protein>
    <recommendedName>
        <fullName evidence="7">Radical SAM core domain-containing protein</fullName>
    </recommendedName>
</protein>
<proteinExistence type="predicted"/>
<dbReference type="Gene3D" id="3.20.20.70">
    <property type="entry name" value="Aldolase class I"/>
    <property type="match status" value="1"/>
</dbReference>
<dbReference type="InterPro" id="IPR013785">
    <property type="entry name" value="Aldolase_TIM"/>
</dbReference>
<organism evidence="8 9">
    <name type="scientific">candidate division MSBL1 archaeon SCGC-AAA259A05</name>
    <dbReference type="NCBI Taxonomy" id="1698259"/>
    <lineage>
        <taxon>Archaea</taxon>
        <taxon>Methanobacteriati</taxon>
        <taxon>Methanobacteriota</taxon>
        <taxon>candidate division MSBL1</taxon>
    </lineage>
</organism>
<dbReference type="SMART" id="SM00729">
    <property type="entry name" value="Elp3"/>
    <property type="match status" value="1"/>
</dbReference>
<evidence type="ECO:0000259" key="7">
    <source>
        <dbReference type="PROSITE" id="PS51918"/>
    </source>
</evidence>
<dbReference type="Pfam" id="PF13186">
    <property type="entry name" value="SPASM"/>
    <property type="match status" value="1"/>
</dbReference>
<dbReference type="InterPro" id="IPR050377">
    <property type="entry name" value="Radical_SAM_PqqE_MftC-like"/>
</dbReference>
<evidence type="ECO:0000313" key="8">
    <source>
        <dbReference type="EMBL" id="KXA91167.1"/>
    </source>
</evidence>
<dbReference type="GO" id="GO:0051539">
    <property type="term" value="F:4 iron, 4 sulfur cluster binding"/>
    <property type="evidence" value="ECO:0007669"/>
    <property type="project" value="UniProtKB-KW"/>
</dbReference>
<keyword evidence="3" id="KW-0949">S-adenosyl-L-methionine</keyword>
<reference evidence="8 9" key="1">
    <citation type="journal article" date="2016" name="Sci. Rep.">
        <title>Metabolic traits of an uncultured archaeal lineage -MSBL1- from brine pools of the Red Sea.</title>
        <authorList>
            <person name="Mwirichia R."/>
            <person name="Alam I."/>
            <person name="Rashid M."/>
            <person name="Vinu M."/>
            <person name="Ba-Alawi W."/>
            <person name="Anthony Kamau A."/>
            <person name="Kamanda Ngugi D."/>
            <person name="Goker M."/>
            <person name="Klenk H.P."/>
            <person name="Bajic V."/>
            <person name="Stingl U."/>
        </authorList>
    </citation>
    <scope>NUCLEOTIDE SEQUENCE [LARGE SCALE GENOMIC DNA]</scope>
    <source>
        <strain evidence="8">SCGC-AAA259A05</strain>
    </source>
</reference>
<feature type="domain" description="Radical SAM core" evidence="7">
    <location>
        <begin position="1"/>
        <end position="219"/>
    </location>
</feature>
<dbReference type="SFLD" id="SFLDG01067">
    <property type="entry name" value="SPASM/twitch_domain_containing"/>
    <property type="match status" value="1"/>
</dbReference>
<dbReference type="AlphaFoldDB" id="A0A133UAD8"/>
<comment type="caution">
    <text evidence="8">The sequence shown here is derived from an EMBL/GenBank/DDBJ whole genome shotgun (WGS) entry which is preliminary data.</text>
</comment>
<comment type="cofactor">
    <cofactor evidence="1">
        <name>[4Fe-4S] cluster</name>
        <dbReference type="ChEBI" id="CHEBI:49883"/>
    </cofactor>
</comment>
<sequence>MEGPIYVDWAITNVCNLNCRHCTGMSQDELDHDEAIEVAEDIIQLSPRWVIIEGGEPLMREDFEEIGKRIKDDGIEVYIITNGNAFTPGRLRSLKSFSPKVMFSFDGSEENLYEWTKHGANFGTAVNWAERCSEEGFFQGITTVLSKLNFDHLEDFIVLTEDLGGESITFLPLKPFGEDDLSREYYHRYSLSPQEQEWAVERIYDYDTDLDIFYDEPFLWNLASEYGFSISKDSRGITIPDLEGCAASHSLYIQADGDVRPCMFSPEELSFGNASREPLQDVWRRMRRSRTLEVWQDQSLREGACGECSQFESCRGCLARTMRLMKDKAGSDPCCPLTPQSP</sequence>
<dbReference type="GO" id="GO:0003824">
    <property type="term" value="F:catalytic activity"/>
    <property type="evidence" value="ECO:0007669"/>
    <property type="project" value="InterPro"/>
</dbReference>
<evidence type="ECO:0000256" key="4">
    <source>
        <dbReference type="ARBA" id="ARBA00022723"/>
    </source>
</evidence>
<dbReference type="EMBL" id="LHXJ01000018">
    <property type="protein sequence ID" value="KXA91167.1"/>
    <property type="molecule type" value="Genomic_DNA"/>
</dbReference>
<keyword evidence="6" id="KW-0411">Iron-sulfur</keyword>
<gene>
    <name evidence="8" type="ORF">AKJ57_02165</name>
</gene>
<dbReference type="NCBIfam" id="TIGR04085">
    <property type="entry name" value="rSAM_more_4Fe4S"/>
    <property type="match status" value="1"/>
</dbReference>
<evidence type="ECO:0000256" key="1">
    <source>
        <dbReference type="ARBA" id="ARBA00001966"/>
    </source>
</evidence>
<keyword evidence="5" id="KW-0408">Iron</keyword>
<evidence type="ECO:0000256" key="3">
    <source>
        <dbReference type="ARBA" id="ARBA00022691"/>
    </source>
</evidence>
<dbReference type="SFLD" id="SFLDG01386">
    <property type="entry name" value="main_SPASM_domain-containing"/>
    <property type="match status" value="1"/>
</dbReference>
<dbReference type="InterPro" id="IPR017200">
    <property type="entry name" value="PqqE-like"/>
</dbReference>
<name>A0A133UAD8_9EURY</name>
<dbReference type="InterPro" id="IPR058240">
    <property type="entry name" value="rSAM_sf"/>
</dbReference>
<evidence type="ECO:0000256" key="6">
    <source>
        <dbReference type="ARBA" id="ARBA00023014"/>
    </source>
</evidence>
<dbReference type="InterPro" id="IPR006638">
    <property type="entry name" value="Elp3/MiaA/NifB-like_rSAM"/>
</dbReference>
<accession>A0A133UAD8</accession>
<dbReference type="InterPro" id="IPR023885">
    <property type="entry name" value="4Fe4S-binding_SPASM_dom"/>
</dbReference>
<dbReference type="SUPFAM" id="SSF102114">
    <property type="entry name" value="Radical SAM enzymes"/>
    <property type="match status" value="1"/>
</dbReference>
<evidence type="ECO:0000256" key="5">
    <source>
        <dbReference type="ARBA" id="ARBA00023004"/>
    </source>
</evidence>
<dbReference type="PANTHER" id="PTHR11228:SF7">
    <property type="entry name" value="PQQA PEPTIDE CYCLASE"/>
    <property type="match status" value="1"/>
</dbReference>